<gene>
    <name evidence="2" type="ORF">KILIM_083_00110</name>
</gene>
<keyword evidence="3" id="KW-1185">Reference proteome</keyword>
<comment type="caution">
    <text evidence="2">The sequence shown here is derived from an EMBL/GenBank/DDBJ whole genome shotgun (WGS) entry which is preliminary data.</text>
</comment>
<feature type="compositionally biased region" description="Polar residues" evidence="1">
    <location>
        <begin position="40"/>
        <end position="57"/>
    </location>
</feature>
<sequence>MLVAVVDGNPLVNVRDEVSNDRKNGACPPRRAKSWAPRPSTRTTTALRLGSNGTSCAGQRGSCAPGAGTPRLAATDGSTAANPVAS</sequence>
<name>K6WEX8_9MICO</name>
<organism evidence="2 3">
    <name type="scientific">Kineosphaera limosa NBRC 100340</name>
    <dbReference type="NCBI Taxonomy" id="1184609"/>
    <lineage>
        <taxon>Bacteria</taxon>
        <taxon>Bacillati</taxon>
        <taxon>Actinomycetota</taxon>
        <taxon>Actinomycetes</taxon>
        <taxon>Micrococcales</taxon>
        <taxon>Dermatophilaceae</taxon>
        <taxon>Kineosphaera</taxon>
    </lineage>
</organism>
<protein>
    <submittedName>
        <fullName evidence="2">Uncharacterized protein</fullName>
    </submittedName>
</protein>
<evidence type="ECO:0000313" key="2">
    <source>
        <dbReference type="EMBL" id="GAB97815.1"/>
    </source>
</evidence>
<dbReference type="Proteomes" id="UP000008366">
    <property type="component" value="Unassembled WGS sequence"/>
</dbReference>
<dbReference type="EMBL" id="BAHD01000083">
    <property type="protein sequence ID" value="GAB97815.1"/>
    <property type="molecule type" value="Genomic_DNA"/>
</dbReference>
<feature type="region of interest" description="Disordered" evidence="1">
    <location>
        <begin position="16"/>
        <end position="86"/>
    </location>
</feature>
<reference evidence="2 3" key="1">
    <citation type="submission" date="2012-08" db="EMBL/GenBank/DDBJ databases">
        <title>Whole genome shotgun sequence of Kineosphaera limosa NBRC 100340.</title>
        <authorList>
            <person name="Yoshida I."/>
            <person name="Isaki S."/>
            <person name="Hosoyama A."/>
            <person name="Tsuchikane K."/>
            <person name="Katsumata H."/>
            <person name="Ando Y."/>
            <person name="Ohji S."/>
            <person name="Hamada M."/>
            <person name="Tamura T."/>
            <person name="Yamazoe A."/>
            <person name="Yamazaki S."/>
            <person name="Fujita N."/>
        </authorList>
    </citation>
    <scope>NUCLEOTIDE SEQUENCE [LARGE SCALE GENOMIC DNA]</scope>
    <source>
        <strain evidence="2 3">NBRC 100340</strain>
    </source>
</reference>
<accession>K6WEX8</accession>
<feature type="compositionally biased region" description="Polar residues" evidence="1">
    <location>
        <begin position="76"/>
        <end position="86"/>
    </location>
</feature>
<evidence type="ECO:0000256" key="1">
    <source>
        <dbReference type="SAM" id="MobiDB-lite"/>
    </source>
</evidence>
<dbReference type="AlphaFoldDB" id="K6WEX8"/>
<evidence type="ECO:0000313" key="3">
    <source>
        <dbReference type="Proteomes" id="UP000008366"/>
    </source>
</evidence>
<proteinExistence type="predicted"/>